<protein>
    <recommendedName>
        <fullName evidence="4">dUTPase-like domain-containing protein</fullName>
    </recommendedName>
</protein>
<dbReference type="SUPFAM" id="SSF51283">
    <property type="entry name" value="dUTPase-like"/>
    <property type="match status" value="1"/>
</dbReference>
<name>A0A3M0LN65_HIRRU</name>
<dbReference type="AlphaFoldDB" id="A0A3M0LN65"/>
<keyword evidence="1" id="KW-0645">Protease</keyword>
<dbReference type="InterPro" id="IPR036157">
    <property type="entry name" value="dUTPase-like_sf"/>
</dbReference>
<dbReference type="GO" id="GO:0006508">
    <property type="term" value="P:proteolysis"/>
    <property type="evidence" value="ECO:0007669"/>
    <property type="project" value="UniProtKB-KW"/>
</dbReference>
<dbReference type="InterPro" id="IPR051592">
    <property type="entry name" value="HERV-K_Pro_peptidase_A2"/>
</dbReference>
<sequence length="152" mass="15680">MEGEGEMRSDTSFSPSPGADGGLLGRLTASTCGSAGLDVCTAAMVILDSCGVHKVPPDAFGPVGEGMSAFLTGRSNATAQGIIVHLGLIDADFMGQIYAMVTTPMPLSLSPKRPDLLNLCLSSLLFTEQRTGCRETAALDPLGCLRFTGPLS</sequence>
<dbReference type="EMBL" id="QRBI01000093">
    <property type="protein sequence ID" value="RMC20537.1"/>
    <property type="molecule type" value="Genomic_DNA"/>
</dbReference>
<keyword evidence="6" id="KW-1185">Reference proteome</keyword>
<dbReference type="PANTHER" id="PTHR19422">
    <property type="entry name" value="GAG RETROVIRAL POLYPROTEIN"/>
    <property type="match status" value="1"/>
</dbReference>
<evidence type="ECO:0000259" key="4">
    <source>
        <dbReference type="Pfam" id="PF00692"/>
    </source>
</evidence>
<proteinExistence type="predicted"/>
<dbReference type="GO" id="GO:0004190">
    <property type="term" value="F:aspartic-type endopeptidase activity"/>
    <property type="evidence" value="ECO:0007669"/>
    <property type="project" value="UniProtKB-KW"/>
</dbReference>
<keyword evidence="2" id="KW-0378">Hydrolase</keyword>
<evidence type="ECO:0000256" key="2">
    <source>
        <dbReference type="ARBA" id="ARBA00022750"/>
    </source>
</evidence>
<evidence type="ECO:0000313" key="5">
    <source>
        <dbReference type="EMBL" id="RMC20537.1"/>
    </source>
</evidence>
<reference evidence="5 6" key="1">
    <citation type="submission" date="2018-07" db="EMBL/GenBank/DDBJ databases">
        <title>A high quality draft genome assembly of the barn swallow (H. rustica rustica).</title>
        <authorList>
            <person name="Formenti G."/>
            <person name="Chiara M."/>
            <person name="Poveda L."/>
            <person name="Francoijs K.-J."/>
            <person name="Bonisoli-Alquati A."/>
            <person name="Canova L."/>
            <person name="Gianfranceschi L."/>
            <person name="Horner D.S."/>
            <person name="Saino N."/>
        </authorList>
    </citation>
    <scope>NUCLEOTIDE SEQUENCE [LARGE SCALE GENOMIC DNA]</scope>
    <source>
        <strain evidence="5">Chelidonia</strain>
        <tissue evidence="5">Blood</tissue>
    </source>
</reference>
<feature type="region of interest" description="Disordered" evidence="3">
    <location>
        <begin position="1"/>
        <end position="20"/>
    </location>
</feature>
<gene>
    <name evidence="5" type="ORF">DUI87_01388</name>
</gene>
<dbReference type="Pfam" id="PF00692">
    <property type="entry name" value="dUTPase"/>
    <property type="match status" value="1"/>
</dbReference>
<comment type="caution">
    <text evidence="5">The sequence shown here is derived from an EMBL/GenBank/DDBJ whole genome shotgun (WGS) entry which is preliminary data.</text>
</comment>
<evidence type="ECO:0000256" key="3">
    <source>
        <dbReference type="SAM" id="MobiDB-lite"/>
    </source>
</evidence>
<evidence type="ECO:0000313" key="6">
    <source>
        <dbReference type="Proteomes" id="UP000269221"/>
    </source>
</evidence>
<accession>A0A3M0LN65</accession>
<dbReference type="OrthoDB" id="9900537at2759"/>
<organism evidence="5 6">
    <name type="scientific">Hirundo rustica rustica</name>
    <dbReference type="NCBI Taxonomy" id="333673"/>
    <lineage>
        <taxon>Eukaryota</taxon>
        <taxon>Metazoa</taxon>
        <taxon>Chordata</taxon>
        <taxon>Craniata</taxon>
        <taxon>Vertebrata</taxon>
        <taxon>Euteleostomi</taxon>
        <taxon>Archelosauria</taxon>
        <taxon>Archosauria</taxon>
        <taxon>Dinosauria</taxon>
        <taxon>Saurischia</taxon>
        <taxon>Theropoda</taxon>
        <taxon>Coelurosauria</taxon>
        <taxon>Aves</taxon>
        <taxon>Neognathae</taxon>
        <taxon>Neoaves</taxon>
        <taxon>Telluraves</taxon>
        <taxon>Australaves</taxon>
        <taxon>Passeriformes</taxon>
        <taxon>Sylvioidea</taxon>
        <taxon>Hirundinidae</taxon>
        <taxon>Hirundo</taxon>
    </lineage>
</organism>
<keyword evidence="2" id="KW-0064">Aspartyl protease</keyword>
<feature type="domain" description="dUTPase-like" evidence="4">
    <location>
        <begin position="28"/>
        <end position="101"/>
    </location>
</feature>
<dbReference type="InterPro" id="IPR029054">
    <property type="entry name" value="dUTPase-like"/>
</dbReference>
<dbReference type="PANTHER" id="PTHR19422:SF123">
    <property type="entry name" value="RT1 CLASS I, LOCUS CE15"/>
    <property type="match status" value="1"/>
</dbReference>
<evidence type="ECO:0000256" key="1">
    <source>
        <dbReference type="ARBA" id="ARBA00022670"/>
    </source>
</evidence>
<dbReference type="Gene3D" id="2.70.40.10">
    <property type="match status" value="1"/>
</dbReference>
<dbReference type="Proteomes" id="UP000269221">
    <property type="component" value="Unassembled WGS sequence"/>
</dbReference>